<proteinExistence type="predicted"/>
<evidence type="ECO:0000256" key="1">
    <source>
        <dbReference type="SAM" id="MobiDB-lite"/>
    </source>
</evidence>
<feature type="region of interest" description="Disordered" evidence="1">
    <location>
        <begin position="1"/>
        <end position="20"/>
    </location>
</feature>
<dbReference type="AlphaFoldDB" id="A0A9E7GYP5"/>
<gene>
    <name evidence="3" type="ORF">MUK42_16158</name>
</gene>
<dbReference type="PANTHER" id="PTHR33429">
    <property type="entry name" value="OS02G0708000 PROTEIN-RELATED"/>
    <property type="match status" value="1"/>
</dbReference>
<feature type="transmembrane region" description="Helical" evidence="2">
    <location>
        <begin position="26"/>
        <end position="46"/>
    </location>
</feature>
<keyword evidence="2" id="KW-0812">Transmembrane</keyword>
<dbReference type="PANTHER" id="PTHR33429:SF2">
    <property type="entry name" value="OS01G0888850 PROTEIN"/>
    <property type="match status" value="1"/>
</dbReference>
<keyword evidence="2" id="KW-0472">Membrane</keyword>
<dbReference type="Proteomes" id="UP001055439">
    <property type="component" value="Chromosome 8"/>
</dbReference>
<keyword evidence="4" id="KW-1185">Reference proteome</keyword>
<dbReference type="OrthoDB" id="1934079at2759"/>
<feature type="region of interest" description="Disordered" evidence="1">
    <location>
        <begin position="98"/>
        <end position="117"/>
    </location>
</feature>
<feature type="compositionally biased region" description="Basic and acidic residues" evidence="1">
    <location>
        <begin position="99"/>
        <end position="111"/>
    </location>
</feature>
<evidence type="ECO:0000313" key="3">
    <source>
        <dbReference type="EMBL" id="URE24206.1"/>
    </source>
</evidence>
<dbReference type="EMBL" id="CP097510">
    <property type="protein sequence ID" value="URE24206.1"/>
    <property type="molecule type" value="Genomic_DNA"/>
</dbReference>
<evidence type="ECO:0000256" key="2">
    <source>
        <dbReference type="SAM" id="Phobius"/>
    </source>
</evidence>
<keyword evidence="2" id="KW-1133">Transmembrane helix</keyword>
<name>A0A9E7GYP5_9LILI</name>
<organism evidence="3 4">
    <name type="scientific">Musa troglodytarum</name>
    <name type="common">fe'i banana</name>
    <dbReference type="NCBI Taxonomy" id="320322"/>
    <lineage>
        <taxon>Eukaryota</taxon>
        <taxon>Viridiplantae</taxon>
        <taxon>Streptophyta</taxon>
        <taxon>Embryophyta</taxon>
        <taxon>Tracheophyta</taxon>
        <taxon>Spermatophyta</taxon>
        <taxon>Magnoliopsida</taxon>
        <taxon>Liliopsida</taxon>
        <taxon>Zingiberales</taxon>
        <taxon>Musaceae</taxon>
        <taxon>Musa</taxon>
    </lineage>
</organism>
<accession>A0A9E7GYP5</accession>
<reference evidence="3" key="1">
    <citation type="submission" date="2022-05" db="EMBL/GenBank/DDBJ databases">
        <title>The Musa troglodytarum L. genome provides insights into the mechanism of non-climacteric behaviour and enrichment of carotenoids.</title>
        <authorList>
            <person name="Wang J."/>
        </authorList>
    </citation>
    <scope>NUCLEOTIDE SEQUENCE</scope>
    <source>
        <tissue evidence="3">Leaf</tissue>
    </source>
</reference>
<protein>
    <submittedName>
        <fullName evidence="3">Uncharacterized protein</fullName>
    </submittedName>
</protein>
<sequence>MSLPFGEQPPPAYAGPSGSHGGGGSIGPVIGVVLGVVALAVVAGLVGRLCSGLSILGYGHYDLHGWVERKCAACVDGRPEAPPPPPSTDAAPAVAVTVEEAKQATRKRETPEEVAES</sequence>
<evidence type="ECO:0000313" key="4">
    <source>
        <dbReference type="Proteomes" id="UP001055439"/>
    </source>
</evidence>